<name>A0A0G0U0J7_9BACT</name>
<reference evidence="1 2" key="1">
    <citation type="journal article" date="2015" name="Nature">
        <title>rRNA introns, odd ribosomes, and small enigmatic genomes across a large radiation of phyla.</title>
        <authorList>
            <person name="Brown C.T."/>
            <person name="Hug L.A."/>
            <person name="Thomas B.C."/>
            <person name="Sharon I."/>
            <person name="Castelle C.J."/>
            <person name="Singh A."/>
            <person name="Wilkins M.J."/>
            <person name="Williams K.H."/>
            <person name="Banfield J.F."/>
        </authorList>
    </citation>
    <scope>NUCLEOTIDE SEQUENCE [LARGE SCALE GENOMIC DNA]</scope>
</reference>
<dbReference type="EMBL" id="LCAB01000010">
    <property type="protein sequence ID" value="KKR82664.1"/>
    <property type="molecule type" value="Genomic_DNA"/>
</dbReference>
<sequence>MIRGFSQLVLILLGVLSLGLIFGGYLIFTSPKLAPFVSQAFPQPGFPTLPPSQVSVVSQAVTPTPTSQVTVGTPFTPGVFKGDLRSLPTSVPPSITPYTGQANQIQIQLTKSAYSLGEKIEVTVTNNTGKQIPYLNGPGCGLTFERKTSTGYQSQQISSSEGSAAPCVTINLAVGEKKMFTVKIDANPPAGSYRASFQYISGTIYSSEFTIS</sequence>
<protein>
    <submittedName>
        <fullName evidence="1">Uncharacterized protein</fullName>
    </submittedName>
</protein>
<organism evidence="1 2">
    <name type="scientific">Candidatus Daviesbacteria bacterium GW2011_GWA2_40_9</name>
    <dbReference type="NCBI Taxonomy" id="1618424"/>
    <lineage>
        <taxon>Bacteria</taxon>
        <taxon>Candidatus Daviesiibacteriota</taxon>
    </lineage>
</organism>
<accession>A0A0G0U0J7</accession>
<comment type="caution">
    <text evidence="1">The sequence shown here is derived from an EMBL/GenBank/DDBJ whole genome shotgun (WGS) entry which is preliminary data.</text>
</comment>
<proteinExistence type="predicted"/>
<evidence type="ECO:0000313" key="1">
    <source>
        <dbReference type="EMBL" id="KKR82664.1"/>
    </source>
</evidence>
<gene>
    <name evidence="1" type="ORF">UU29_C0010G0010</name>
</gene>
<dbReference type="AlphaFoldDB" id="A0A0G0U0J7"/>
<dbReference type="Proteomes" id="UP000034601">
    <property type="component" value="Unassembled WGS sequence"/>
</dbReference>
<evidence type="ECO:0000313" key="2">
    <source>
        <dbReference type="Proteomes" id="UP000034601"/>
    </source>
</evidence>